<reference evidence="2 3" key="1">
    <citation type="submission" date="2015-11" db="EMBL/GenBank/DDBJ databases">
        <title>Expanding the genomic diversity of Burkholderia species for the development of highly accurate diagnostics.</title>
        <authorList>
            <person name="Sahl J."/>
            <person name="Keim P."/>
            <person name="Wagner D."/>
        </authorList>
    </citation>
    <scope>NUCLEOTIDE SEQUENCE [LARGE SCALE GENOMIC DNA]</scope>
    <source>
        <strain evidence="2 3">MSMB1137WGS</strain>
    </source>
</reference>
<evidence type="ECO:0000256" key="1">
    <source>
        <dbReference type="SAM" id="SignalP"/>
    </source>
</evidence>
<evidence type="ECO:0008006" key="4">
    <source>
        <dbReference type="Google" id="ProtNLM"/>
    </source>
</evidence>
<dbReference type="RefSeq" id="WP_059926128.1">
    <property type="nucleotide sequence ID" value="NZ_LPDO01000027.1"/>
</dbReference>
<dbReference type="EMBL" id="LPDO01000027">
    <property type="protein sequence ID" value="KVT59710.1"/>
    <property type="molecule type" value="Genomic_DNA"/>
</dbReference>
<evidence type="ECO:0000313" key="2">
    <source>
        <dbReference type="EMBL" id="KVT59710.1"/>
    </source>
</evidence>
<proteinExistence type="predicted"/>
<evidence type="ECO:0000313" key="3">
    <source>
        <dbReference type="Proteomes" id="UP000056732"/>
    </source>
</evidence>
<dbReference type="Proteomes" id="UP000056732">
    <property type="component" value="Unassembled WGS sequence"/>
</dbReference>
<feature type="chain" id="PRO_5043845397" description="Lipoprotein" evidence="1">
    <location>
        <begin position="24"/>
        <end position="139"/>
    </location>
</feature>
<comment type="caution">
    <text evidence="2">The sequence shown here is derived from an EMBL/GenBank/DDBJ whole genome shotgun (WGS) entry which is preliminary data.</text>
</comment>
<keyword evidence="1" id="KW-0732">Signal</keyword>
<accession>A0AAW3NEL2</accession>
<feature type="signal peptide" evidence="1">
    <location>
        <begin position="1"/>
        <end position="23"/>
    </location>
</feature>
<gene>
    <name evidence="2" type="ORF">WK53_25235</name>
</gene>
<dbReference type="AlphaFoldDB" id="A0AAW3NEL2"/>
<sequence>MNRFLKHAGIACAALGVYTSCLAYDCNDSETYRNGRRELDLVRQSYTAHLGTAVAFVQRQKGVDFDSALKQVMQTATPSQTRIYDEQLDALGARIKPMKPDSPQACDTLLTLQQQYGDVSRQKIEFIVKLVTGEDSAPR</sequence>
<organism evidence="2 3">
    <name type="scientific">Burkholderia ubonensis</name>
    <dbReference type="NCBI Taxonomy" id="101571"/>
    <lineage>
        <taxon>Bacteria</taxon>
        <taxon>Pseudomonadati</taxon>
        <taxon>Pseudomonadota</taxon>
        <taxon>Betaproteobacteria</taxon>
        <taxon>Burkholderiales</taxon>
        <taxon>Burkholderiaceae</taxon>
        <taxon>Burkholderia</taxon>
        <taxon>Burkholderia cepacia complex</taxon>
    </lineage>
</organism>
<name>A0AAW3NEL2_9BURK</name>
<protein>
    <recommendedName>
        <fullName evidence="4">Lipoprotein</fullName>
    </recommendedName>
</protein>